<dbReference type="STRING" id="51642.NSMM_540061"/>
<sequence length="53" mass="6277">MQQSRLWSLESGLQPYYARLQIESNKRTFFVLMLAVTDCDYGLDCHFLIAKLY</sequence>
<dbReference type="Proteomes" id="UP000198729">
    <property type="component" value="Unassembled WGS sequence"/>
</dbReference>
<proteinExistence type="predicted"/>
<evidence type="ECO:0000313" key="1">
    <source>
        <dbReference type="EMBL" id="SCZ86458.1"/>
    </source>
</evidence>
<accession>A0A1G5SH67</accession>
<name>A0A1G5SH67_9PROT</name>
<dbReference type="EMBL" id="FMWO01000063">
    <property type="protein sequence ID" value="SCZ86458.1"/>
    <property type="molecule type" value="Genomic_DNA"/>
</dbReference>
<evidence type="ECO:0000313" key="2">
    <source>
        <dbReference type="Proteomes" id="UP000198729"/>
    </source>
</evidence>
<organism evidence="1 2">
    <name type="scientific">Nitrosomonas mobilis</name>
    <dbReference type="NCBI Taxonomy" id="51642"/>
    <lineage>
        <taxon>Bacteria</taxon>
        <taxon>Pseudomonadati</taxon>
        <taxon>Pseudomonadota</taxon>
        <taxon>Betaproteobacteria</taxon>
        <taxon>Nitrosomonadales</taxon>
        <taxon>Nitrosomonadaceae</taxon>
        <taxon>Nitrosomonas</taxon>
    </lineage>
</organism>
<gene>
    <name evidence="1" type="ORF">NSMM_540061</name>
</gene>
<protein>
    <submittedName>
        <fullName evidence="1">Uncharacterized protein</fullName>
    </submittedName>
</protein>
<keyword evidence="2" id="KW-1185">Reference proteome</keyword>
<dbReference type="AlphaFoldDB" id="A0A1G5SH67"/>
<reference evidence="1 2" key="1">
    <citation type="submission" date="2016-10" db="EMBL/GenBank/DDBJ databases">
        <authorList>
            <person name="de Groot N.N."/>
        </authorList>
    </citation>
    <scope>NUCLEOTIDE SEQUENCE [LARGE SCALE GENOMIC DNA]</scope>
    <source>
        <strain evidence="1">1</strain>
    </source>
</reference>